<evidence type="ECO:0000256" key="1">
    <source>
        <dbReference type="SAM" id="MobiDB-lite"/>
    </source>
</evidence>
<proteinExistence type="predicted"/>
<accession>A0AAV7I320</accession>
<dbReference type="Proteomes" id="UP000826195">
    <property type="component" value="Unassembled WGS sequence"/>
</dbReference>
<evidence type="ECO:0000313" key="3">
    <source>
        <dbReference type="Proteomes" id="UP000826195"/>
    </source>
</evidence>
<name>A0AAV7I320_COTGL</name>
<feature type="region of interest" description="Disordered" evidence="1">
    <location>
        <begin position="68"/>
        <end position="123"/>
    </location>
</feature>
<evidence type="ECO:0000313" key="2">
    <source>
        <dbReference type="EMBL" id="KAH0540099.1"/>
    </source>
</evidence>
<protein>
    <submittedName>
        <fullName evidence="2">Uncharacterized protein</fullName>
    </submittedName>
</protein>
<gene>
    <name evidence="2" type="ORF">KQX54_012685</name>
</gene>
<keyword evidence="3" id="KW-1185">Reference proteome</keyword>
<dbReference type="AlphaFoldDB" id="A0AAV7I320"/>
<comment type="caution">
    <text evidence="2">The sequence shown here is derived from an EMBL/GenBank/DDBJ whole genome shotgun (WGS) entry which is preliminary data.</text>
</comment>
<dbReference type="EMBL" id="JAHXZJ010002609">
    <property type="protein sequence ID" value="KAH0540099.1"/>
    <property type="molecule type" value="Genomic_DNA"/>
</dbReference>
<reference evidence="2 3" key="1">
    <citation type="journal article" date="2021" name="J. Hered.">
        <title>A chromosome-level genome assembly of the parasitoid wasp, Cotesia glomerata (Hymenoptera: Braconidae).</title>
        <authorList>
            <person name="Pinto B.J."/>
            <person name="Weis J.J."/>
            <person name="Gamble T."/>
            <person name="Ode P.J."/>
            <person name="Paul R."/>
            <person name="Zaspel J.M."/>
        </authorList>
    </citation>
    <scope>NUCLEOTIDE SEQUENCE [LARGE SCALE GENOMIC DNA]</scope>
    <source>
        <strain evidence="2">CgM1</strain>
    </source>
</reference>
<organism evidence="2 3">
    <name type="scientific">Cotesia glomerata</name>
    <name type="common">Lepidopteran parasitic wasp</name>
    <name type="synonym">Apanteles glomeratus</name>
    <dbReference type="NCBI Taxonomy" id="32391"/>
    <lineage>
        <taxon>Eukaryota</taxon>
        <taxon>Metazoa</taxon>
        <taxon>Ecdysozoa</taxon>
        <taxon>Arthropoda</taxon>
        <taxon>Hexapoda</taxon>
        <taxon>Insecta</taxon>
        <taxon>Pterygota</taxon>
        <taxon>Neoptera</taxon>
        <taxon>Endopterygota</taxon>
        <taxon>Hymenoptera</taxon>
        <taxon>Apocrita</taxon>
        <taxon>Ichneumonoidea</taxon>
        <taxon>Braconidae</taxon>
        <taxon>Microgastrinae</taxon>
        <taxon>Cotesia</taxon>
    </lineage>
</organism>
<sequence>MLIRFWDHRLPRAQTLTVMARPLEPIPFSLDIFEPSIFTVPPRTKMFAPVPIKNPGLTQGYLSRIELPADVQKENKSSKKRRKRLTSPLESPAKKTYQKPSCYRQQELRKSPQILQNAALDDL</sequence>